<keyword evidence="3" id="KW-0969">Cilium</keyword>
<organism evidence="3 4">
    <name type="scientific">Desulfotruncus arcticus DSM 17038</name>
    <dbReference type="NCBI Taxonomy" id="1121424"/>
    <lineage>
        <taxon>Bacteria</taxon>
        <taxon>Bacillati</taxon>
        <taxon>Bacillota</taxon>
        <taxon>Clostridia</taxon>
        <taxon>Eubacteriales</taxon>
        <taxon>Desulfallaceae</taxon>
        <taxon>Desulfotruncus</taxon>
    </lineage>
</organism>
<keyword evidence="3" id="KW-0282">Flagellum</keyword>
<dbReference type="Pfam" id="PF12945">
    <property type="entry name" value="PilZNR"/>
    <property type="match status" value="1"/>
</dbReference>
<evidence type="ECO:0000313" key="4">
    <source>
        <dbReference type="Proteomes" id="UP000199337"/>
    </source>
</evidence>
<dbReference type="SUPFAM" id="SSF141371">
    <property type="entry name" value="PilZ domain-like"/>
    <property type="match status" value="2"/>
</dbReference>
<dbReference type="Gene3D" id="2.40.10.220">
    <property type="entry name" value="predicted glycosyltransferase like domains"/>
    <property type="match status" value="1"/>
</dbReference>
<accession>A0A1I2N3Y2</accession>
<dbReference type="InterPro" id="IPR009875">
    <property type="entry name" value="PilZ_domain"/>
</dbReference>
<evidence type="ECO:0000259" key="1">
    <source>
        <dbReference type="Pfam" id="PF07238"/>
    </source>
</evidence>
<protein>
    <submittedName>
        <fullName evidence="3">C-di-GMP-binding flagellar brake protein YcgR, contains PilZNR and PilZ domains</fullName>
    </submittedName>
</protein>
<gene>
    <name evidence="3" type="ORF">SAMN05660649_00222</name>
</gene>
<dbReference type="RefSeq" id="WP_092467849.1">
    <property type="nucleotide sequence ID" value="NZ_FOOX01000001.1"/>
</dbReference>
<reference evidence="4" key="1">
    <citation type="submission" date="2016-10" db="EMBL/GenBank/DDBJ databases">
        <authorList>
            <person name="Varghese N."/>
            <person name="Submissions S."/>
        </authorList>
    </citation>
    <scope>NUCLEOTIDE SEQUENCE [LARGE SCALE GENOMIC DNA]</scope>
    <source>
        <strain evidence="4">DSM 17038</strain>
    </source>
</reference>
<sequence length="220" mass="26102">MVEKLPLNISQKIQIRRKDAKEWFNSSVQDIRDGYYININMPFIKERPLVLRRNEKVVVRFFSEQSSFNFSTKVIGEVSDNIKLYRLDYPQEIIRVQQRNHVRLPVILDIEYTLPEENKDNKKKIVFRKTTTVDLSGGGMKLLTREKIEPGTKILLVFSLPLKNRPELIEINSLVARCIKVEPDREVYHIGIKFKDINLNQEDKIVRFIFEKMAQQKRLR</sequence>
<dbReference type="AlphaFoldDB" id="A0A1I2N3Y2"/>
<dbReference type="Pfam" id="PF07238">
    <property type="entry name" value="PilZ"/>
    <property type="match status" value="1"/>
</dbReference>
<dbReference type="STRING" id="341036.SAMN05660649_00222"/>
<proteinExistence type="predicted"/>
<dbReference type="Proteomes" id="UP000199337">
    <property type="component" value="Unassembled WGS sequence"/>
</dbReference>
<feature type="domain" description="Type III secretion system flagellar brake protein YcgR PilZN" evidence="2">
    <location>
        <begin position="9"/>
        <end position="90"/>
    </location>
</feature>
<dbReference type="OrthoDB" id="3493at2"/>
<feature type="domain" description="PilZ" evidence="1">
    <location>
        <begin position="97"/>
        <end position="211"/>
    </location>
</feature>
<keyword evidence="3" id="KW-0966">Cell projection</keyword>
<dbReference type="EMBL" id="FOOX01000001">
    <property type="protein sequence ID" value="SFF96216.1"/>
    <property type="molecule type" value="Genomic_DNA"/>
</dbReference>
<evidence type="ECO:0000259" key="2">
    <source>
        <dbReference type="Pfam" id="PF12945"/>
    </source>
</evidence>
<dbReference type="InterPro" id="IPR009926">
    <property type="entry name" value="T3SS_YcgR_PilZN"/>
</dbReference>
<name>A0A1I2N3Y2_9FIRM</name>
<keyword evidence="4" id="KW-1185">Reference proteome</keyword>
<evidence type="ECO:0000313" key="3">
    <source>
        <dbReference type="EMBL" id="SFF96216.1"/>
    </source>
</evidence>
<dbReference type="GO" id="GO:0035438">
    <property type="term" value="F:cyclic-di-GMP binding"/>
    <property type="evidence" value="ECO:0007669"/>
    <property type="project" value="InterPro"/>
</dbReference>